<dbReference type="Proteomes" id="UP000011632">
    <property type="component" value="Unassembled WGS sequence"/>
</dbReference>
<dbReference type="PATRIC" id="fig|1227496.3.peg.1040"/>
<sequence>MTYTKESFIRRLEEKDHVEQVGDLGNSVVAFETVSKDMSAYGALIADTEWTITATDWNQRAVFFAPIREVQNE</sequence>
<name>L9Y8S1_9EURY</name>
<gene>
    <name evidence="1" type="ORF">C489_05173</name>
</gene>
<evidence type="ECO:0000313" key="1">
    <source>
        <dbReference type="EMBL" id="ELY69318.1"/>
    </source>
</evidence>
<proteinExistence type="predicted"/>
<dbReference type="RefSeq" id="WP_006430088.1">
    <property type="nucleotide sequence ID" value="NZ_AOID01000016.1"/>
</dbReference>
<reference evidence="1 2" key="1">
    <citation type="journal article" date="2014" name="PLoS Genet.">
        <title>Phylogenetically driven sequencing of extremely halophilic archaea reveals strategies for static and dynamic osmo-response.</title>
        <authorList>
            <person name="Becker E.A."/>
            <person name="Seitzer P.M."/>
            <person name="Tritt A."/>
            <person name="Larsen D."/>
            <person name="Krusor M."/>
            <person name="Yao A.I."/>
            <person name="Wu D."/>
            <person name="Madern D."/>
            <person name="Eisen J.A."/>
            <person name="Darling A.E."/>
            <person name="Facciotti M.T."/>
        </authorList>
    </citation>
    <scope>NUCLEOTIDE SEQUENCE [LARGE SCALE GENOMIC DNA]</scope>
    <source>
        <strain evidence="1 2">JCM 10478</strain>
    </source>
</reference>
<evidence type="ECO:0000313" key="2">
    <source>
        <dbReference type="Proteomes" id="UP000011632"/>
    </source>
</evidence>
<organism evidence="1 2">
    <name type="scientific">Natrinema versiforme JCM 10478</name>
    <dbReference type="NCBI Taxonomy" id="1227496"/>
    <lineage>
        <taxon>Archaea</taxon>
        <taxon>Methanobacteriati</taxon>
        <taxon>Methanobacteriota</taxon>
        <taxon>Stenosarchaea group</taxon>
        <taxon>Halobacteria</taxon>
        <taxon>Halobacteriales</taxon>
        <taxon>Natrialbaceae</taxon>
        <taxon>Natrinema</taxon>
    </lineage>
</organism>
<keyword evidence="2" id="KW-1185">Reference proteome</keyword>
<comment type="caution">
    <text evidence="1">The sequence shown here is derived from an EMBL/GenBank/DDBJ whole genome shotgun (WGS) entry which is preliminary data.</text>
</comment>
<accession>L9Y8S1</accession>
<protein>
    <submittedName>
        <fullName evidence="1">Uncharacterized protein</fullName>
    </submittedName>
</protein>
<dbReference type="STRING" id="1227496.C489_05173"/>
<dbReference type="EMBL" id="AOID01000016">
    <property type="protein sequence ID" value="ELY69318.1"/>
    <property type="molecule type" value="Genomic_DNA"/>
</dbReference>
<dbReference type="AlphaFoldDB" id="L9Y8S1"/>